<name>A0A8J4XS11_CHIOP</name>
<reference evidence="1" key="1">
    <citation type="submission" date="2020-07" db="EMBL/GenBank/DDBJ databases">
        <title>The High-quality genome of the commercially important snow crab, Chionoecetes opilio.</title>
        <authorList>
            <person name="Jeong J.-H."/>
            <person name="Ryu S."/>
        </authorList>
    </citation>
    <scope>NUCLEOTIDE SEQUENCE</scope>
    <source>
        <strain evidence="1">MADBK_172401_WGS</strain>
        <tissue evidence="1">Digestive gland</tissue>
    </source>
</reference>
<dbReference type="OrthoDB" id="10050977at2759"/>
<accession>A0A8J4XS11</accession>
<protein>
    <submittedName>
        <fullName evidence="1">Uncharacterized protein</fullName>
    </submittedName>
</protein>
<dbReference type="AlphaFoldDB" id="A0A8J4XS11"/>
<evidence type="ECO:0000313" key="2">
    <source>
        <dbReference type="Proteomes" id="UP000770661"/>
    </source>
</evidence>
<evidence type="ECO:0000313" key="1">
    <source>
        <dbReference type="EMBL" id="KAG0713557.1"/>
    </source>
</evidence>
<organism evidence="1 2">
    <name type="scientific">Chionoecetes opilio</name>
    <name type="common">Atlantic snow crab</name>
    <name type="synonym">Cancer opilio</name>
    <dbReference type="NCBI Taxonomy" id="41210"/>
    <lineage>
        <taxon>Eukaryota</taxon>
        <taxon>Metazoa</taxon>
        <taxon>Ecdysozoa</taxon>
        <taxon>Arthropoda</taxon>
        <taxon>Crustacea</taxon>
        <taxon>Multicrustacea</taxon>
        <taxon>Malacostraca</taxon>
        <taxon>Eumalacostraca</taxon>
        <taxon>Eucarida</taxon>
        <taxon>Decapoda</taxon>
        <taxon>Pleocyemata</taxon>
        <taxon>Brachyura</taxon>
        <taxon>Eubrachyura</taxon>
        <taxon>Majoidea</taxon>
        <taxon>Majidae</taxon>
        <taxon>Chionoecetes</taxon>
    </lineage>
</organism>
<proteinExistence type="predicted"/>
<keyword evidence="2" id="KW-1185">Reference proteome</keyword>
<comment type="caution">
    <text evidence="1">The sequence shown here is derived from an EMBL/GenBank/DDBJ whole genome shotgun (WGS) entry which is preliminary data.</text>
</comment>
<gene>
    <name evidence="1" type="ORF">GWK47_015957</name>
</gene>
<sequence>MALDHAHTAHRLNTLIVTDSMTAIACINKQDTENTHLTTRHSCGSQGHSQHGQERYYHMSLMSPEPTATEGTNTTRLSNKIRKELESWCSKKQRKKLLEQAMFPALSDAAWVDVFVKYNTAIPSSAAVERLFSQGLDIIKVKRASI</sequence>
<dbReference type="EMBL" id="JACEEZ010021354">
    <property type="protein sequence ID" value="KAG0713557.1"/>
    <property type="molecule type" value="Genomic_DNA"/>
</dbReference>
<dbReference type="Proteomes" id="UP000770661">
    <property type="component" value="Unassembled WGS sequence"/>
</dbReference>